<dbReference type="AlphaFoldDB" id="A0AAD4X6Y7"/>
<protein>
    <submittedName>
        <fullName evidence="1">Uncharacterized protein</fullName>
    </submittedName>
</protein>
<proteinExistence type="predicted"/>
<accession>A0AAD4X6Y7</accession>
<evidence type="ECO:0000313" key="1">
    <source>
        <dbReference type="EMBL" id="KAI3850505.1"/>
    </source>
</evidence>
<dbReference type="PANTHER" id="PTHR48478">
    <property type="entry name" value="LECTIN-LIKE"/>
    <property type="match status" value="1"/>
</dbReference>
<reference evidence="1" key="1">
    <citation type="submission" date="2022-04" db="EMBL/GenBank/DDBJ databases">
        <title>A functionally conserved STORR gene fusion in Papaver species that diverged 16.8 million years ago.</title>
        <authorList>
            <person name="Catania T."/>
        </authorList>
    </citation>
    <scope>NUCLEOTIDE SEQUENCE</scope>
    <source>
        <strain evidence="1">S-188037</strain>
    </source>
</reference>
<dbReference type="InterPro" id="IPR025886">
    <property type="entry name" value="PP2-like"/>
</dbReference>
<keyword evidence="2" id="KW-1185">Reference proteome</keyword>
<organism evidence="1 2">
    <name type="scientific">Papaver atlanticum</name>
    <dbReference type="NCBI Taxonomy" id="357466"/>
    <lineage>
        <taxon>Eukaryota</taxon>
        <taxon>Viridiplantae</taxon>
        <taxon>Streptophyta</taxon>
        <taxon>Embryophyta</taxon>
        <taxon>Tracheophyta</taxon>
        <taxon>Spermatophyta</taxon>
        <taxon>Magnoliopsida</taxon>
        <taxon>Ranunculales</taxon>
        <taxon>Papaveraceae</taxon>
        <taxon>Papaveroideae</taxon>
        <taxon>Papaver</taxon>
    </lineage>
</organism>
<evidence type="ECO:0000313" key="2">
    <source>
        <dbReference type="Proteomes" id="UP001202328"/>
    </source>
</evidence>
<dbReference type="Proteomes" id="UP001202328">
    <property type="component" value="Unassembled WGS sequence"/>
</dbReference>
<name>A0AAD4X6Y7_9MAGN</name>
<gene>
    <name evidence="1" type="ORF">MKW98_000315</name>
</gene>
<dbReference type="GO" id="GO:0030246">
    <property type="term" value="F:carbohydrate binding"/>
    <property type="evidence" value="ECO:0007669"/>
    <property type="project" value="InterPro"/>
</dbReference>
<comment type="caution">
    <text evidence="1">The sequence shown here is derived from an EMBL/GenBank/DDBJ whole genome shotgun (WGS) entry which is preliminary data.</text>
</comment>
<dbReference type="Pfam" id="PF14299">
    <property type="entry name" value="PP2"/>
    <property type="match status" value="1"/>
</dbReference>
<sequence>MLFARNFHITWNDNLDHWDWFSEAESATSDVVIQVAELISLCFLEVHGNLDISKLSPGVKYEAVFVVKLKDTAYGWEVLVNLRLRFPEGKRLLHREI</sequence>
<dbReference type="InterPro" id="IPR052147">
    <property type="entry name" value="PP2-like/Lectin"/>
</dbReference>
<dbReference type="EMBL" id="JAJJMB010016019">
    <property type="protein sequence ID" value="KAI3850505.1"/>
    <property type="molecule type" value="Genomic_DNA"/>
</dbReference>
<dbReference type="PANTHER" id="PTHR48478:SF1">
    <property type="entry name" value="LECTIN-LIKE"/>
    <property type="match status" value="1"/>
</dbReference>